<comment type="caution">
    <text evidence="4">The sequence shown here is derived from an EMBL/GenBank/DDBJ whole genome shotgun (WGS) entry which is preliminary data.</text>
</comment>
<evidence type="ECO:0000256" key="2">
    <source>
        <dbReference type="SAM" id="MobiDB-lite"/>
    </source>
</evidence>
<feature type="domain" description="RDRP core" evidence="3">
    <location>
        <begin position="203"/>
        <end position="512"/>
    </location>
</feature>
<dbReference type="GO" id="GO:0003723">
    <property type="term" value="F:RNA binding"/>
    <property type="evidence" value="ECO:0007669"/>
    <property type="project" value="UniProtKB-KW"/>
</dbReference>
<evidence type="ECO:0000256" key="1">
    <source>
        <dbReference type="RuleBase" id="RU363098"/>
    </source>
</evidence>
<name>A0A4Q4N185_ALTAL</name>
<keyword evidence="1" id="KW-0808">Transferase</keyword>
<evidence type="ECO:0000313" key="5">
    <source>
        <dbReference type="Proteomes" id="UP000291422"/>
    </source>
</evidence>
<dbReference type="EMBL" id="PDXD01000055">
    <property type="protein sequence ID" value="RYN67278.1"/>
    <property type="molecule type" value="Genomic_DNA"/>
</dbReference>
<sequence>MANEPNASSMPSDRDASFRPPIPVTIEAASPSPAAGHTMLPPATHPDDGDSTAAVGDEPESGGKQTRAQLQHGTIGFVRKVSCGAFDKKNRFEIARTWNYNSWKGRKEFSYIAEAGPRRFRVSLPCSGEAVESREEWMDIHEANIRGLIFEEQKNDRRKLRVMYFVMARPPQFYERKNSKDAVVLPSRRPYPSNMPVAMDDIIRDEIGKWDCGSNESLSNNSSKWGARVSLAFTTSQRVTNLKEHEVAIRPDIPPESKFPNTDGCGIISKKLCHTINRSLGSASSTHPRAFQIRFGGVKGVVYTAADSLLIHEGKRCEMLLRKSQMKFTTPESAECQLRVVSSTGEQHQCLFFDSALKAFEDSGADTGKIEEIFGKTYDELANGSSTGLGHLQQIFRISNDFDHSSADKRHHLLKLAVTLKHLSPAINPEDYPHSFLALYLTKLGQRVRDRDMFKIPIPGSYNVLGLTDDYGILDRMQVIVRAHGRTIDGKVLLYRDPIIHIGDIQIANALSEREIEAVMIRRVTELRLGFVQY</sequence>
<dbReference type="PANTHER" id="PTHR23079">
    <property type="entry name" value="RNA-DEPENDENT RNA POLYMERASE"/>
    <property type="match status" value="1"/>
</dbReference>
<dbReference type="Pfam" id="PF05183">
    <property type="entry name" value="RdRP"/>
    <property type="match status" value="1"/>
</dbReference>
<dbReference type="Proteomes" id="UP000291422">
    <property type="component" value="Unassembled WGS sequence"/>
</dbReference>
<keyword evidence="1" id="KW-0694">RNA-binding</keyword>
<dbReference type="AlphaFoldDB" id="A0A4Q4N185"/>
<organism evidence="4 5">
    <name type="scientific">Alternaria alternata</name>
    <name type="common">Alternaria rot fungus</name>
    <name type="synonym">Torula alternata</name>
    <dbReference type="NCBI Taxonomy" id="5599"/>
    <lineage>
        <taxon>Eukaryota</taxon>
        <taxon>Fungi</taxon>
        <taxon>Dikarya</taxon>
        <taxon>Ascomycota</taxon>
        <taxon>Pezizomycotina</taxon>
        <taxon>Dothideomycetes</taxon>
        <taxon>Pleosporomycetidae</taxon>
        <taxon>Pleosporales</taxon>
        <taxon>Pleosporineae</taxon>
        <taxon>Pleosporaceae</taxon>
        <taxon>Alternaria</taxon>
        <taxon>Alternaria sect. Alternaria</taxon>
        <taxon>Alternaria alternata complex</taxon>
    </lineage>
</organism>
<dbReference type="GO" id="GO:0003968">
    <property type="term" value="F:RNA-directed RNA polymerase activity"/>
    <property type="evidence" value="ECO:0007669"/>
    <property type="project" value="UniProtKB-KW"/>
</dbReference>
<dbReference type="InterPro" id="IPR007855">
    <property type="entry name" value="RDRP"/>
</dbReference>
<dbReference type="EC" id="2.7.7.48" evidence="1"/>
<dbReference type="InterPro" id="IPR057596">
    <property type="entry name" value="RDRP_core"/>
</dbReference>
<comment type="similarity">
    <text evidence="1">Belongs to the RdRP family.</text>
</comment>
<dbReference type="PANTHER" id="PTHR23079:SF55">
    <property type="entry name" value="RNA-DIRECTED RNA POLYMERASE"/>
    <property type="match status" value="1"/>
</dbReference>
<evidence type="ECO:0000313" key="4">
    <source>
        <dbReference type="EMBL" id="RYN67278.1"/>
    </source>
</evidence>
<protein>
    <recommendedName>
        <fullName evidence="1">RNA-dependent RNA polymerase</fullName>
        <ecNumber evidence="1">2.7.7.48</ecNumber>
    </recommendedName>
</protein>
<dbReference type="GO" id="GO:0030422">
    <property type="term" value="P:siRNA processing"/>
    <property type="evidence" value="ECO:0007669"/>
    <property type="project" value="TreeGrafter"/>
</dbReference>
<gene>
    <name evidence="4" type="ORF">AA0117_g11661</name>
</gene>
<comment type="catalytic activity">
    <reaction evidence="1">
        <text>RNA(n) + a ribonucleoside 5'-triphosphate = RNA(n+1) + diphosphate</text>
        <dbReference type="Rhea" id="RHEA:21248"/>
        <dbReference type="Rhea" id="RHEA-COMP:14527"/>
        <dbReference type="Rhea" id="RHEA-COMP:17342"/>
        <dbReference type="ChEBI" id="CHEBI:33019"/>
        <dbReference type="ChEBI" id="CHEBI:61557"/>
        <dbReference type="ChEBI" id="CHEBI:140395"/>
        <dbReference type="EC" id="2.7.7.48"/>
    </reaction>
</comment>
<reference evidence="5" key="1">
    <citation type="journal article" date="2019" name="bioRxiv">
        <title>Genomics, evolutionary history and diagnostics of the Alternaria alternata species group including apple and Asian pear pathotypes.</title>
        <authorList>
            <person name="Armitage A.D."/>
            <person name="Cockerton H.M."/>
            <person name="Sreenivasaprasad S."/>
            <person name="Woodhall J.W."/>
            <person name="Lane C.R."/>
            <person name="Harrison R.J."/>
            <person name="Clarkson J.P."/>
        </authorList>
    </citation>
    <scope>NUCLEOTIDE SEQUENCE [LARGE SCALE GENOMIC DNA]</scope>
    <source>
        <strain evidence="5">FERA 1177</strain>
    </source>
</reference>
<feature type="region of interest" description="Disordered" evidence="2">
    <location>
        <begin position="1"/>
        <end position="70"/>
    </location>
</feature>
<keyword evidence="1" id="KW-0696">RNA-directed RNA polymerase</keyword>
<evidence type="ECO:0000259" key="3">
    <source>
        <dbReference type="Pfam" id="PF05183"/>
    </source>
</evidence>
<keyword evidence="1" id="KW-0548">Nucleotidyltransferase</keyword>
<dbReference type="GO" id="GO:0031380">
    <property type="term" value="C:nuclear RNA-directed RNA polymerase complex"/>
    <property type="evidence" value="ECO:0007669"/>
    <property type="project" value="TreeGrafter"/>
</dbReference>
<proteinExistence type="inferred from homology"/>
<accession>A0A4Q4N185</accession>
<feature type="compositionally biased region" description="Polar residues" evidence="2">
    <location>
        <begin position="1"/>
        <end position="11"/>
    </location>
</feature>